<dbReference type="EMBL" id="JAPESX010000407">
    <property type="protein sequence ID" value="KAJ8121470.1"/>
    <property type="molecule type" value="Genomic_DNA"/>
</dbReference>
<accession>A0ACC2J216</accession>
<evidence type="ECO:0000313" key="1">
    <source>
        <dbReference type="EMBL" id="KAJ8121470.1"/>
    </source>
</evidence>
<gene>
    <name evidence="1" type="ORF">ONZ43_g2087</name>
</gene>
<organism evidence="1 2">
    <name type="scientific">Nemania bipapillata</name>
    <dbReference type="NCBI Taxonomy" id="110536"/>
    <lineage>
        <taxon>Eukaryota</taxon>
        <taxon>Fungi</taxon>
        <taxon>Dikarya</taxon>
        <taxon>Ascomycota</taxon>
        <taxon>Pezizomycotina</taxon>
        <taxon>Sordariomycetes</taxon>
        <taxon>Xylariomycetidae</taxon>
        <taxon>Xylariales</taxon>
        <taxon>Xylariaceae</taxon>
        <taxon>Nemania</taxon>
    </lineage>
</organism>
<name>A0ACC2J216_9PEZI</name>
<dbReference type="Proteomes" id="UP001153334">
    <property type="component" value="Unassembled WGS sequence"/>
</dbReference>
<evidence type="ECO:0000313" key="2">
    <source>
        <dbReference type="Proteomes" id="UP001153334"/>
    </source>
</evidence>
<comment type="caution">
    <text evidence="1">The sequence shown here is derived from an EMBL/GenBank/DDBJ whole genome shotgun (WGS) entry which is preliminary data.</text>
</comment>
<sequence length="480" mass="53018">MDQNTSFLRFASPGERRLISREDLGFYSAVAVGAVYDFSARCQTDSTSVLSAVISALKQCVRQLPHLSIIVRDAASETPFYERVSDIDIKEHLSLVDAKETGGDDRWLEELLESTMDSPMPSSRPPWRVTICPKAPQTYYVLFAYSHMIGDGMAGPAFHRAFLEALHVDGEIEAEKTSLLVVPSLPFPEPFDTPERLPISWSFLLGPLIAALLPGFVAKWLQIRAHASKVNESTWTGGDVPLEPETYRSRLKIFAVDAEHLRHSIDIARAHDAKLTAVIHQLIVRALSKCVTDDNITNFVSQTAISMRASIGASREIWGNYASGHYGDHPRVNVHDPSPEDMWEKAASLSKEIAESTTRLHDQPIGLLRYAPNIRKWLQKKLGGRRDCSYELSNLMSFDTGKDGYHCCKISKMIFAQPGNVVGAPISFNLASVKGGPLVCTITWQQGALGVPVESEDALVNNIRNSLREEFASVGGKGDL</sequence>
<protein>
    <submittedName>
        <fullName evidence="1">Uncharacterized protein</fullName>
    </submittedName>
</protein>
<keyword evidence="2" id="KW-1185">Reference proteome</keyword>
<proteinExistence type="predicted"/>
<reference evidence="1" key="1">
    <citation type="submission" date="2022-11" db="EMBL/GenBank/DDBJ databases">
        <title>Genome Sequence of Nemania bipapillata.</title>
        <authorList>
            <person name="Buettner E."/>
        </authorList>
    </citation>
    <scope>NUCLEOTIDE SEQUENCE</scope>
    <source>
        <strain evidence="1">CP14</strain>
    </source>
</reference>